<comment type="similarity">
    <text evidence="2 9">Belongs to the TCP-1 chaperonin family.</text>
</comment>
<dbReference type="InterPro" id="IPR054827">
    <property type="entry name" value="thermosome_alpha"/>
</dbReference>
<dbReference type="InterPro" id="IPR053374">
    <property type="entry name" value="TCP-1_chaperonin"/>
</dbReference>
<evidence type="ECO:0000256" key="5">
    <source>
        <dbReference type="ARBA" id="ARBA00022741"/>
    </source>
</evidence>
<evidence type="ECO:0000256" key="1">
    <source>
        <dbReference type="ARBA" id="ARBA00005253"/>
    </source>
</evidence>
<gene>
    <name evidence="11" type="ORF">FOZ61_001274</name>
</gene>
<dbReference type="SUPFAM" id="SSF48592">
    <property type="entry name" value="GroEL equatorial domain-like"/>
    <property type="match status" value="1"/>
</dbReference>
<dbReference type="Gene3D" id="3.30.260.10">
    <property type="entry name" value="TCP-1-like chaperonin intermediate domain"/>
    <property type="match status" value="1"/>
</dbReference>
<dbReference type="PROSITE" id="PS50222">
    <property type="entry name" value="EF_HAND_2"/>
    <property type="match status" value="4"/>
</dbReference>
<dbReference type="Proteomes" id="UP000570595">
    <property type="component" value="Unassembled WGS sequence"/>
</dbReference>
<keyword evidence="7 9" id="KW-0067">ATP-binding</keyword>
<evidence type="ECO:0000313" key="12">
    <source>
        <dbReference type="Proteomes" id="UP000570595"/>
    </source>
</evidence>
<evidence type="ECO:0000313" key="11">
    <source>
        <dbReference type="EMBL" id="KAF4663945.1"/>
    </source>
</evidence>
<dbReference type="GO" id="GO:0016887">
    <property type="term" value="F:ATP hydrolysis activity"/>
    <property type="evidence" value="ECO:0007669"/>
    <property type="project" value="InterPro"/>
</dbReference>
<dbReference type="InterPro" id="IPR002423">
    <property type="entry name" value="Cpn60/GroEL/TCP-1"/>
</dbReference>
<dbReference type="Pfam" id="PF13499">
    <property type="entry name" value="EF-hand_7"/>
    <property type="match status" value="2"/>
</dbReference>
<dbReference type="OrthoDB" id="496at2759"/>
<dbReference type="PANTHER" id="PTHR11353">
    <property type="entry name" value="CHAPERONIN"/>
    <property type="match status" value="1"/>
</dbReference>
<dbReference type="SUPFAM" id="SSF47473">
    <property type="entry name" value="EF-hand"/>
    <property type="match status" value="1"/>
</dbReference>
<keyword evidence="3" id="KW-0479">Metal-binding</keyword>
<dbReference type="GO" id="GO:0051082">
    <property type="term" value="F:unfolded protein binding"/>
    <property type="evidence" value="ECO:0007669"/>
    <property type="project" value="InterPro"/>
</dbReference>
<dbReference type="FunFam" id="1.10.238.10:FF:000077">
    <property type="entry name" value="Centrin 1"/>
    <property type="match status" value="1"/>
</dbReference>
<keyword evidence="8 9" id="KW-0143">Chaperone</keyword>
<dbReference type="PRINTS" id="PR00304">
    <property type="entry name" value="TCOMPLEXTCP1"/>
</dbReference>
<organism evidence="11 12">
    <name type="scientific">Perkinsus olseni</name>
    <name type="common">Perkinsus atlanticus</name>
    <dbReference type="NCBI Taxonomy" id="32597"/>
    <lineage>
        <taxon>Eukaryota</taxon>
        <taxon>Sar</taxon>
        <taxon>Alveolata</taxon>
        <taxon>Perkinsozoa</taxon>
        <taxon>Perkinsea</taxon>
        <taxon>Perkinsida</taxon>
        <taxon>Perkinsidae</taxon>
        <taxon>Perkinsus</taxon>
    </lineage>
</organism>
<dbReference type="CDD" id="cd00051">
    <property type="entry name" value="EFh"/>
    <property type="match status" value="2"/>
</dbReference>
<reference evidence="11 12" key="1">
    <citation type="submission" date="2020-04" db="EMBL/GenBank/DDBJ databases">
        <title>Perkinsus olseni comparative genomics.</title>
        <authorList>
            <person name="Bogema D.R."/>
        </authorList>
    </citation>
    <scope>NUCLEOTIDE SEQUENCE [LARGE SCALE GENOMIC DNA]</scope>
    <source>
        <strain evidence="11">ATCC PRA-179</strain>
    </source>
</reference>
<dbReference type="GO" id="GO:0140662">
    <property type="term" value="F:ATP-dependent protein folding chaperone"/>
    <property type="evidence" value="ECO:0007669"/>
    <property type="project" value="InterPro"/>
</dbReference>
<dbReference type="NCBIfam" id="NF041082">
    <property type="entry name" value="thermosome_alpha"/>
    <property type="match status" value="1"/>
</dbReference>
<dbReference type="InterPro" id="IPR011992">
    <property type="entry name" value="EF-hand-dom_pair"/>
</dbReference>
<dbReference type="InterPro" id="IPR017998">
    <property type="entry name" value="Chaperone_TCP-1"/>
</dbReference>
<dbReference type="GO" id="GO:0005509">
    <property type="term" value="F:calcium ion binding"/>
    <property type="evidence" value="ECO:0007669"/>
    <property type="project" value="InterPro"/>
</dbReference>
<feature type="domain" description="EF-hand" evidence="10">
    <location>
        <begin position="623"/>
        <end position="658"/>
    </location>
</feature>
<sequence length="694" mass="75638">MSSPLSVDGARVHGQEVRNANVTAVVAVANILKSSLGPQGLDKMLVDDIGDVTVTNDGATIMRKLEVQHPAAKVLQQLSNLQDQEVGDGTTSVVLVAAELLKKANELIKGGIHATNIIQGYRAAMKECVKFVPHALGVKTKTLDEQVLVNIAKTSLSSKFIGTDAEFARLVVEAIKSVRVTGFDGKDKYPVGQVNVLKSHGKGLTESRLIKNGYAIALGRAAQGMPTRVENARIALLDFDLRKARMGLGVKIQITDPAELEKVRQNEMDITKTRIEKILSKGVNVILTSGGLDDFSMKYLIDRKVMGATGAKPLLTLTATDQWDEEGIDDSAIGKADLVHEERVGDNDFVFITNNDDSQYQGKSSTLLLRGASDFVLDEAERSVHDALCATSRALESGSVVGGGGCVEASVSLHLEEFATSHRGREQMAILAFAEALMTIPKTLALNAALPDVPALVAELRVAHTRGDATAGLDLSKGEVTDAVSQGILEPMVSKLKSIKFATEAAITILRIDDLVKVSVSSNNYHHFNMAMRRFGASTQGKKQKDLTEEQKQEIKEAFDLFDTDGSGSIDAKELKVAMRALGFEPKKEEIQKMIADVDTDGSGQIEYDEFLKMMTTKILNRDPKDEILKAFRLFDDDETGKITFKNLKRVAKELGEKMTDEELQEMIDEADRDGDGEVSEEEFLRIMKKTNLF</sequence>
<dbReference type="FunFam" id="1.10.238.10:FF:000070">
    <property type="entry name" value="Centrin-1"/>
    <property type="match status" value="1"/>
</dbReference>
<feature type="domain" description="EF-hand" evidence="10">
    <location>
        <begin position="586"/>
        <end position="621"/>
    </location>
</feature>
<keyword evidence="5 9" id="KW-0547">Nucleotide-binding</keyword>
<accession>A0A7J6LXF7</accession>
<dbReference type="SMART" id="SM00054">
    <property type="entry name" value="EFh"/>
    <property type="match status" value="4"/>
</dbReference>
<evidence type="ECO:0000256" key="7">
    <source>
        <dbReference type="ARBA" id="ARBA00022840"/>
    </source>
</evidence>
<protein>
    <recommendedName>
        <fullName evidence="10">EF-hand domain-containing protein</fullName>
    </recommendedName>
</protein>
<dbReference type="SUPFAM" id="SSF54849">
    <property type="entry name" value="GroEL-intermediate domain like"/>
    <property type="match status" value="1"/>
</dbReference>
<keyword evidence="6" id="KW-0106">Calcium</keyword>
<dbReference type="NCBIfam" id="NF041083">
    <property type="entry name" value="thermosome_beta"/>
    <property type="match status" value="1"/>
</dbReference>
<evidence type="ECO:0000256" key="3">
    <source>
        <dbReference type="ARBA" id="ARBA00022723"/>
    </source>
</evidence>
<feature type="domain" description="EF-hand" evidence="10">
    <location>
        <begin position="550"/>
        <end position="585"/>
    </location>
</feature>
<dbReference type="PROSITE" id="PS00750">
    <property type="entry name" value="TCP1_1"/>
    <property type="match status" value="1"/>
</dbReference>
<comment type="similarity">
    <text evidence="1">Belongs to the centrin family.</text>
</comment>
<dbReference type="PROSITE" id="PS00751">
    <property type="entry name" value="TCP1_2"/>
    <property type="match status" value="1"/>
</dbReference>
<evidence type="ECO:0000256" key="2">
    <source>
        <dbReference type="ARBA" id="ARBA00008020"/>
    </source>
</evidence>
<dbReference type="InterPro" id="IPR000629">
    <property type="entry name" value="RNA-helicase_DEAD-box_CS"/>
</dbReference>
<dbReference type="AlphaFoldDB" id="A0A7J6LXF7"/>
<name>A0A7J6LXF7_PEROL</name>
<dbReference type="InterPro" id="IPR027410">
    <property type="entry name" value="TCP-1-like_intermed_sf"/>
</dbReference>
<evidence type="ECO:0000259" key="10">
    <source>
        <dbReference type="PROSITE" id="PS50222"/>
    </source>
</evidence>
<dbReference type="PROSITE" id="PS00039">
    <property type="entry name" value="DEAD_ATP_HELICASE"/>
    <property type="match status" value="1"/>
</dbReference>
<dbReference type="InterPro" id="IPR002194">
    <property type="entry name" value="Chaperonin_TCP-1_CS"/>
</dbReference>
<evidence type="ECO:0000256" key="4">
    <source>
        <dbReference type="ARBA" id="ARBA00022737"/>
    </source>
</evidence>
<feature type="domain" description="EF-hand" evidence="10">
    <location>
        <begin position="659"/>
        <end position="694"/>
    </location>
</feature>
<evidence type="ECO:0000256" key="6">
    <source>
        <dbReference type="ARBA" id="ARBA00022837"/>
    </source>
</evidence>
<keyword evidence="4" id="KW-0677">Repeat</keyword>
<dbReference type="Pfam" id="PF00118">
    <property type="entry name" value="Cpn60_TCP1"/>
    <property type="match status" value="1"/>
</dbReference>
<dbReference type="PROSITE" id="PS00995">
    <property type="entry name" value="TCP1_3"/>
    <property type="match status" value="1"/>
</dbReference>
<dbReference type="InterPro" id="IPR027413">
    <property type="entry name" value="GROEL-like_equatorial_sf"/>
</dbReference>
<dbReference type="Gene3D" id="1.10.238.10">
    <property type="entry name" value="EF-hand"/>
    <property type="match status" value="2"/>
</dbReference>
<dbReference type="PROSITE" id="PS00018">
    <property type="entry name" value="EF_HAND_1"/>
    <property type="match status" value="3"/>
</dbReference>
<dbReference type="InterPro" id="IPR002048">
    <property type="entry name" value="EF_hand_dom"/>
</dbReference>
<proteinExistence type="inferred from homology"/>
<dbReference type="EMBL" id="JABAHT010000130">
    <property type="protein sequence ID" value="KAF4663945.1"/>
    <property type="molecule type" value="Genomic_DNA"/>
</dbReference>
<dbReference type="Gene3D" id="3.50.7.10">
    <property type="entry name" value="GroEL"/>
    <property type="match status" value="1"/>
</dbReference>
<dbReference type="SUPFAM" id="SSF52029">
    <property type="entry name" value="GroEL apical domain-like"/>
    <property type="match status" value="1"/>
</dbReference>
<evidence type="ECO:0000256" key="9">
    <source>
        <dbReference type="RuleBase" id="RU004187"/>
    </source>
</evidence>
<dbReference type="InterPro" id="IPR018247">
    <property type="entry name" value="EF_Hand_1_Ca_BS"/>
</dbReference>
<evidence type="ECO:0000256" key="8">
    <source>
        <dbReference type="ARBA" id="ARBA00023186"/>
    </source>
</evidence>
<comment type="caution">
    <text evidence="11">The sequence shown here is derived from an EMBL/GenBank/DDBJ whole genome shotgun (WGS) entry which is preliminary data.</text>
</comment>
<dbReference type="InterPro" id="IPR027409">
    <property type="entry name" value="GroEL-like_apical_dom_sf"/>
</dbReference>
<dbReference type="Gene3D" id="1.10.560.10">
    <property type="entry name" value="GroEL-like equatorial domain"/>
    <property type="match status" value="1"/>
</dbReference>
<dbReference type="GO" id="GO:0005524">
    <property type="term" value="F:ATP binding"/>
    <property type="evidence" value="ECO:0007669"/>
    <property type="project" value="UniProtKB-KW"/>
</dbReference>